<feature type="domain" description="Acetyl-CoA hydrolase/transferase N-terminal" evidence="3">
    <location>
        <begin position="6"/>
        <end position="175"/>
    </location>
</feature>
<sequence length="428" mass="47295">MAENRVDSAREAVSIINSGEYVYTHSMAATPVALLEALYEHALTKKDITVMQLHTEQPDTIDPARLQGHLRNRCFFVGAPTRKLVQQGHADYIPIFLSEVPQLFRRRVQKVDTVLVQVSPPDRHGMCTLGISVEATKAAIEMADKVVAQINPNMPRTHGDSFLGRKLFDSVVEIDTPLVEHRPAPQTEVTRKIGRLIAELVEDGSCLQMGIGAIPDAALAAMENHKDLGIHTEMFSDGILNLMKRGAISNRHKTKHPGKVVTSFAMGTRELYDFIDDNPEIVFLDVQYTNNTYVIRQNKKVVAINSALQVDLSGQICADSMGTHIYSGVGGQMDFMRGAALSEGGKPIIALPSTAKNDTISRIAPVLTPGAGVVTTRAHAHYIVTEYGVAYLYGKSLRERARALINIAHPKFREELERQARETWKLEI</sequence>
<gene>
    <name evidence="5" type="ORF">ENJ10_11240</name>
</gene>
<keyword evidence="5" id="KW-0378">Hydrolase</keyword>
<keyword evidence="2" id="KW-0808">Transferase</keyword>
<evidence type="ECO:0000256" key="2">
    <source>
        <dbReference type="ARBA" id="ARBA00022679"/>
    </source>
</evidence>
<dbReference type="AlphaFoldDB" id="A0A7V1PW52"/>
<evidence type="ECO:0000259" key="4">
    <source>
        <dbReference type="Pfam" id="PF13336"/>
    </source>
</evidence>
<evidence type="ECO:0000259" key="3">
    <source>
        <dbReference type="Pfam" id="PF02550"/>
    </source>
</evidence>
<dbReference type="Gene3D" id="3.40.1080.10">
    <property type="entry name" value="Glutaconate Coenzyme A-transferase"/>
    <property type="match status" value="1"/>
</dbReference>
<proteinExistence type="inferred from homology"/>
<dbReference type="InterPro" id="IPR037171">
    <property type="entry name" value="NagB/RpiA_transferase-like"/>
</dbReference>
<dbReference type="InterPro" id="IPR046433">
    <property type="entry name" value="ActCoA_hydro"/>
</dbReference>
<dbReference type="GO" id="GO:0006083">
    <property type="term" value="P:acetate metabolic process"/>
    <property type="evidence" value="ECO:0007669"/>
    <property type="project" value="InterPro"/>
</dbReference>
<dbReference type="Pfam" id="PF13336">
    <property type="entry name" value="AcetylCoA_hyd_C"/>
    <property type="match status" value="1"/>
</dbReference>
<dbReference type="PANTHER" id="PTHR21432:SF20">
    <property type="entry name" value="ACETYL-COA HYDROLASE"/>
    <property type="match status" value="1"/>
</dbReference>
<dbReference type="Gene3D" id="3.30.750.70">
    <property type="entry name" value="4-hydroxybutyrate coenzyme like domains"/>
    <property type="match status" value="1"/>
</dbReference>
<accession>A0A7V1PW52</accession>
<protein>
    <submittedName>
        <fullName evidence="5">Acetyl-CoA hydrolase/transferase family protein</fullName>
    </submittedName>
</protein>
<dbReference type="InterPro" id="IPR026888">
    <property type="entry name" value="AcetylCoA_hyd_C"/>
</dbReference>
<dbReference type="InterPro" id="IPR038460">
    <property type="entry name" value="AcetylCoA_hyd_C_sf"/>
</dbReference>
<dbReference type="Proteomes" id="UP000886005">
    <property type="component" value="Unassembled WGS sequence"/>
</dbReference>
<organism evidence="5">
    <name type="scientific">Caldithrix abyssi</name>
    <dbReference type="NCBI Taxonomy" id="187145"/>
    <lineage>
        <taxon>Bacteria</taxon>
        <taxon>Pseudomonadati</taxon>
        <taxon>Calditrichota</taxon>
        <taxon>Calditrichia</taxon>
        <taxon>Calditrichales</taxon>
        <taxon>Calditrichaceae</taxon>
        <taxon>Caldithrix</taxon>
    </lineage>
</organism>
<reference evidence="5" key="1">
    <citation type="journal article" date="2020" name="mSystems">
        <title>Genome- and Community-Level Interaction Insights into Carbon Utilization and Element Cycling Functions of Hydrothermarchaeota in Hydrothermal Sediment.</title>
        <authorList>
            <person name="Zhou Z."/>
            <person name="Liu Y."/>
            <person name="Xu W."/>
            <person name="Pan J."/>
            <person name="Luo Z.H."/>
            <person name="Li M."/>
        </authorList>
    </citation>
    <scope>NUCLEOTIDE SEQUENCE [LARGE SCALE GENOMIC DNA]</scope>
    <source>
        <strain evidence="5">HyVt-456</strain>
    </source>
</reference>
<comment type="caution">
    <text evidence="5">The sequence shown here is derived from an EMBL/GenBank/DDBJ whole genome shotgun (WGS) entry which is preliminary data.</text>
</comment>
<name>A0A7V1PW52_CALAY</name>
<evidence type="ECO:0000313" key="5">
    <source>
        <dbReference type="EMBL" id="HED11252.1"/>
    </source>
</evidence>
<dbReference type="EMBL" id="DRLD01000310">
    <property type="protein sequence ID" value="HED11252.1"/>
    <property type="molecule type" value="Genomic_DNA"/>
</dbReference>
<dbReference type="SUPFAM" id="SSF100950">
    <property type="entry name" value="NagB/RpiA/CoA transferase-like"/>
    <property type="match status" value="2"/>
</dbReference>
<feature type="domain" description="Acetyl-CoA hydrolase/transferase C-terminal" evidence="4">
    <location>
        <begin position="267"/>
        <end position="420"/>
    </location>
</feature>
<dbReference type="GO" id="GO:0008775">
    <property type="term" value="F:acetate CoA-transferase activity"/>
    <property type="evidence" value="ECO:0007669"/>
    <property type="project" value="InterPro"/>
</dbReference>
<dbReference type="Gene3D" id="3.40.1080.20">
    <property type="entry name" value="Acetyl-CoA hydrolase/transferase C-terminal domain"/>
    <property type="match status" value="1"/>
</dbReference>
<dbReference type="Pfam" id="PF02550">
    <property type="entry name" value="AcetylCoA_hydro"/>
    <property type="match status" value="1"/>
</dbReference>
<dbReference type="PANTHER" id="PTHR21432">
    <property type="entry name" value="ACETYL-COA HYDROLASE-RELATED"/>
    <property type="match status" value="1"/>
</dbReference>
<dbReference type="InterPro" id="IPR003702">
    <property type="entry name" value="ActCoA_hydro_N"/>
</dbReference>
<comment type="similarity">
    <text evidence="1">Belongs to the acetyl-CoA hydrolase/transferase family.</text>
</comment>
<evidence type="ECO:0000256" key="1">
    <source>
        <dbReference type="ARBA" id="ARBA00009632"/>
    </source>
</evidence>
<dbReference type="GO" id="GO:0016787">
    <property type="term" value="F:hydrolase activity"/>
    <property type="evidence" value="ECO:0007669"/>
    <property type="project" value="UniProtKB-KW"/>
</dbReference>